<dbReference type="AlphaFoldDB" id="A0A183AEX7"/>
<keyword evidence="3" id="KW-1185">Reference proteome</keyword>
<evidence type="ECO:0000313" key="2">
    <source>
        <dbReference type="EMBL" id="VDP75732.1"/>
    </source>
</evidence>
<dbReference type="EMBL" id="UZAN01042378">
    <property type="protein sequence ID" value="VDP75732.1"/>
    <property type="molecule type" value="Genomic_DNA"/>
</dbReference>
<feature type="region of interest" description="Disordered" evidence="1">
    <location>
        <begin position="1"/>
        <end position="35"/>
    </location>
</feature>
<dbReference type="WBParaSite" id="ECPE_0000552501-mRNA-1">
    <property type="protein sequence ID" value="ECPE_0000552501-mRNA-1"/>
    <property type="gene ID" value="ECPE_0000552501"/>
</dbReference>
<sequence length="143" mass="15966">MTGGRYQIAPDGPSGSHTERLSAPDVGINHGKRNDMVQTRVISSGSRSSRMPEVSPGVVVNEDVLKEEQWQTCLPADNVDEEASVRFSKAKVAHQRDLQATSTTEETCCVFGCCVRGPSKKYLWEMHRKSEQNVHAVHQRMKR</sequence>
<evidence type="ECO:0000313" key="4">
    <source>
        <dbReference type="WBParaSite" id="ECPE_0000552501-mRNA-1"/>
    </source>
</evidence>
<accession>A0A183AEX7</accession>
<reference evidence="2 3" key="2">
    <citation type="submission" date="2018-11" db="EMBL/GenBank/DDBJ databases">
        <authorList>
            <consortium name="Pathogen Informatics"/>
        </authorList>
    </citation>
    <scope>NUCLEOTIDE SEQUENCE [LARGE SCALE GENOMIC DNA]</scope>
    <source>
        <strain evidence="2 3">Egypt</strain>
    </source>
</reference>
<gene>
    <name evidence="2" type="ORF">ECPE_LOCUS5512</name>
</gene>
<evidence type="ECO:0000313" key="3">
    <source>
        <dbReference type="Proteomes" id="UP000272942"/>
    </source>
</evidence>
<dbReference type="Proteomes" id="UP000272942">
    <property type="component" value="Unassembled WGS sequence"/>
</dbReference>
<proteinExistence type="predicted"/>
<protein>
    <submittedName>
        <fullName evidence="2 4">Uncharacterized protein</fullName>
    </submittedName>
</protein>
<organism evidence="4">
    <name type="scientific">Echinostoma caproni</name>
    <dbReference type="NCBI Taxonomy" id="27848"/>
    <lineage>
        <taxon>Eukaryota</taxon>
        <taxon>Metazoa</taxon>
        <taxon>Spiralia</taxon>
        <taxon>Lophotrochozoa</taxon>
        <taxon>Platyhelminthes</taxon>
        <taxon>Trematoda</taxon>
        <taxon>Digenea</taxon>
        <taxon>Plagiorchiida</taxon>
        <taxon>Echinostomata</taxon>
        <taxon>Echinostomatoidea</taxon>
        <taxon>Echinostomatidae</taxon>
        <taxon>Echinostoma</taxon>
    </lineage>
</organism>
<evidence type="ECO:0000256" key="1">
    <source>
        <dbReference type="SAM" id="MobiDB-lite"/>
    </source>
</evidence>
<reference evidence="4" key="1">
    <citation type="submission" date="2016-06" db="UniProtKB">
        <authorList>
            <consortium name="WormBaseParasite"/>
        </authorList>
    </citation>
    <scope>IDENTIFICATION</scope>
</reference>
<name>A0A183AEX7_9TREM</name>